<dbReference type="Proteomes" id="UP000317572">
    <property type="component" value="Chromosome"/>
</dbReference>
<evidence type="ECO:0000313" key="2">
    <source>
        <dbReference type="Proteomes" id="UP000317572"/>
    </source>
</evidence>
<name>A0A515D292_SERLI</name>
<protein>
    <recommendedName>
        <fullName evidence="3">CopG family transcriptional regulator</fullName>
    </recommendedName>
</protein>
<evidence type="ECO:0008006" key="3">
    <source>
        <dbReference type="Google" id="ProtNLM"/>
    </source>
</evidence>
<evidence type="ECO:0000313" key="1">
    <source>
        <dbReference type="EMBL" id="QDL34522.1"/>
    </source>
</evidence>
<gene>
    <name evidence="1" type="ORF">EGO53_23320</name>
</gene>
<sequence>MNTEGLSPLPIRKDDEKYAEFMREKEQRYLTLEALSDVEQMNFISHEAVLAWAISLRTDSSD</sequence>
<reference evidence="1 2" key="1">
    <citation type="submission" date="2018-11" db="EMBL/GenBank/DDBJ databases">
        <title>The first complete genome of Serratia liquefaciens isolated from metalophyte plant revel distinctness adaptive mechanisms in an extreme habitat.</title>
        <authorList>
            <person name="Caneschi W.L."/>
            <person name="Sanchez A.B."/>
            <person name="Felestrino E.B."/>
            <person name="Assis R.A.B."/>
            <person name="Lemes C.G.C."/>
            <person name="Cordeiro I.F."/>
            <person name="Fonseca N.P."/>
            <person name="Villa M."/>
            <person name="Vieira I.T."/>
            <person name="Moraes L.A."/>
            <person name="Kamino L.H.Y."/>
            <person name="do Carmo F."/>
            <person name="Garcia C.M."/>
            <person name="Almeida N.F."/>
            <person name="Silva R.S."/>
            <person name="Ferro J.A."/>
            <person name="Ferro M.I.T."/>
            <person name="Varani A.M."/>
            <person name="Ferreira R.M."/>
            <person name="dos Santos V.L."/>
            <person name="Silva U.C."/>
            <person name="Setubal J.C."/>
            <person name="Moreira L.M."/>
        </authorList>
    </citation>
    <scope>NUCLEOTIDE SEQUENCE [LARGE SCALE GENOMIC DNA]</scope>
    <source>
        <strain evidence="1 2">FG3</strain>
    </source>
</reference>
<proteinExistence type="predicted"/>
<dbReference type="AlphaFoldDB" id="A0A515D292"/>
<dbReference type="EMBL" id="CP033893">
    <property type="protein sequence ID" value="QDL34522.1"/>
    <property type="molecule type" value="Genomic_DNA"/>
</dbReference>
<organism evidence="1 2">
    <name type="scientific">Serratia liquefaciens</name>
    <dbReference type="NCBI Taxonomy" id="614"/>
    <lineage>
        <taxon>Bacteria</taxon>
        <taxon>Pseudomonadati</taxon>
        <taxon>Pseudomonadota</taxon>
        <taxon>Gammaproteobacteria</taxon>
        <taxon>Enterobacterales</taxon>
        <taxon>Yersiniaceae</taxon>
        <taxon>Serratia</taxon>
    </lineage>
</organism>
<accession>A0A515D292</accession>